<proteinExistence type="predicted"/>
<dbReference type="AlphaFoldDB" id="A0A397SID4"/>
<dbReference type="EMBL" id="QKYT01000495">
    <property type="protein sequence ID" value="RIA84406.1"/>
    <property type="molecule type" value="Genomic_DNA"/>
</dbReference>
<name>A0A397SID4_9GLOM</name>
<gene>
    <name evidence="1" type="ORF">C1645_832315</name>
</gene>
<sequence>MLYKNKVNKKDIISIKQFTFVFEKTNDDNKMFKYYIEDIILKLLNIETIMK</sequence>
<protein>
    <submittedName>
        <fullName evidence="1">Uncharacterized protein</fullName>
    </submittedName>
</protein>
<reference evidence="1 2" key="1">
    <citation type="submission" date="2018-06" db="EMBL/GenBank/DDBJ databases">
        <title>Comparative genomics reveals the genomic features of Rhizophagus irregularis, R. cerebriforme, R. diaphanum and Gigaspora rosea, and their symbiotic lifestyle signature.</title>
        <authorList>
            <person name="Morin E."/>
            <person name="San Clemente H."/>
            <person name="Chen E.C.H."/>
            <person name="De La Providencia I."/>
            <person name="Hainaut M."/>
            <person name="Kuo A."/>
            <person name="Kohler A."/>
            <person name="Murat C."/>
            <person name="Tang N."/>
            <person name="Roy S."/>
            <person name="Loubradou J."/>
            <person name="Henrissat B."/>
            <person name="Grigoriev I.V."/>
            <person name="Corradi N."/>
            <person name="Roux C."/>
            <person name="Martin F.M."/>
        </authorList>
    </citation>
    <scope>NUCLEOTIDE SEQUENCE [LARGE SCALE GENOMIC DNA]</scope>
    <source>
        <strain evidence="1 2">DAOM 227022</strain>
    </source>
</reference>
<dbReference type="Proteomes" id="UP000265703">
    <property type="component" value="Unassembled WGS sequence"/>
</dbReference>
<dbReference type="OrthoDB" id="2432575at2759"/>
<accession>A0A397SID4</accession>
<comment type="caution">
    <text evidence="1">The sequence shown here is derived from an EMBL/GenBank/DDBJ whole genome shotgun (WGS) entry which is preliminary data.</text>
</comment>
<evidence type="ECO:0000313" key="2">
    <source>
        <dbReference type="Proteomes" id="UP000265703"/>
    </source>
</evidence>
<evidence type="ECO:0000313" key="1">
    <source>
        <dbReference type="EMBL" id="RIA84406.1"/>
    </source>
</evidence>
<organism evidence="1 2">
    <name type="scientific">Glomus cerebriforme</name>
    <dbReference type="NCBI Taxonomy" id="658196"/>
    <lineage>
        <taxon>Eukaryota</taxon>
        <taxon>Fungi</taxon>
        <taxon>Fungi incertae sedis</taxon>
        <taxon>Mucoromycota</taxon>
        <taxon>Glomeromycotina</taxon>
        <taxon>Glomeromycetes</taxon>
        <taxon>Glomerales</taxon>
        <taxon>Glomeraceae</taxon>
        <taxon>Glomus</taxon>
    </lineage>
</organism>
<keyword evidence="2" id="KW-1185">Reference proteome</keyword>